<dbReference type="EMBL" id="CP003317">
    <property type="protein sequence ID" value="AFA40859.1"/>
    <property type="molecule type" value="Genomic_DNA"/>
</dbReference>
<sequence length="107" mass="11854">MGIEVPANTTAPVLIKKWKGVRGVVKTVYVDVSAGVGYVAGFFVDYAGIRLPSAIDQDQQYFSGDDSEYQLNVHIPVSEGDVSIYGVNYDSVPHRFWLVMYVEEYGV</sequence>
<geneLocation type="plasmid" evidence="1 2">
    <name>extrachromosomal element</name>
</geneLocation>
<dbReference type="KEGG" id="pog:Pogu_ECE032"/>
<protein>
    <submittedName>
        <fullName evidence="1">Uncharacterized protein</fullName>
    </submittedName>
</protein>
<reference evidence="1 2" key="1">
    <citation type="submission" date="2012-01" db="EMBL/GenBank/DDBJ databases">
        <title>Complete Genome Sequence of Pyrobaculum oguniense.</title>
        <authorList>
            <person name="Bernick D.L."/>
            <person name="Karplus K."/>
            <person name="Lui L.M."/>
            <person name="Coker J.K.C."/>
            <person name="Murphy J.N."/>
            <person name="Cozen A.E."/>
            <person name="Chan P.P."/>
            <person name="Lowe T.M."/>
        </authorList>
    </citation>
    <scope>NUCLEOTIDE SEQUENCE [LARGE SCALE GENOMIC DNA]</scope>
    <source>
        <strain evidence="1 2">TE7</strain>
        <plasmid evidence="1 2">extrachromosomal element</plasmid>
    </source>
</reference>
<keyword evidence="2" id="KW-1185">Reference proteome</keyword>
<evidence type="ECO:0000313" key="1">
    <source>
        <dbReference type="EMBL" id="AFA40859.1"/>
    </source>
</evidence>
<accession>H6QE29</accession>
<dbReference type="AlphaFoldDB" id="H6QE29"/>
<name>H6QE29_PYROT</name>
<dbReference type="HOGENOM" id="CLU_2204217_0_0_2"/>
<proteinExistence type="predicted"/>
<gene>
    <name evidence="1" type="ORF">Pogu_ECE032</name>
</gene>
<keyword evidence="1" id="KW-0614">Plasmid</keyword>
<evidence type="ECO:0000313" key="2">
    <source>
        <dbReference type="Proteomes" id="UP000009062"/>
    </source>
</evidence>
<dbReference type="Proteomes" id="UP000009062">
    <property type="component" value="Plasmid extrachromosomal element"/>
</dbReference>
<organism evidence="1 2">
    <name type="scientific">Pyrobaculum oguniense (strain DSM 13380 / JCM 10595 / TE7)</name>
    <dbReference type="NCBI Taxonomy" id="698757"/>
    <lineage>
        <taxon>Archaea</taxon>
        <taxon>Thermoproteota</taxon>
        <taxon>Thermoprotei</taxon>
        <taxon>Thermoproteales</taxon>
        <taxon>Thermoproteaceae</taxon>
        <taxon>Pyrobaculum</taxon>
    </lineage>
</organism>